<dbReference type="Proteomes" id="UP001056716">
    <property type="component" value="Chromosome"/>
</dbReference>
<dbReference type="RefSeq" id="WP_252222943.1">
    <property type="nucleotide sequence ID" value="NZ_CP098732.1"/>
</dbReference>
<accession>A0AAE9LT74</accession>
<organism evidence="1 2">
    <name type="scientific">Acinetobacter tibetensis</name>
    <dbReference type="NCBI Taxonomy" id="2943497"/>
    <lineage>
        <taxon>Bacteria</taxon>
        <taxon>Pseudomonadati</taxon>
        <taxon>Pseudomonadota</taxon>
        <taxon>Gammaproteobacteria</taxon>
        <taxon>Moraxellales</taxon>
        <taxon>Moraxellaceae</taxon>
        <taxon>Acinetobacter</taxon>
    </lineage>
</organism>
<evidence type="ECO:0000313" key="1">
    <source>
        <dbReference type="EMBL" id="USE84344.1"/>
    </source>
</evidence>
<dbReference type="Pfam" id="PF16460">
    <property type="entry name" value="Phage_TTP_11"/>
    <property type="match status" value="1"/>
</dbReference>
<gene>
    <name evidence="1" type="ORF">M5E07_05965</name>
</gene>
<dbReference type="EMBL" id="CP098732">
    <property type="protein sequence ID" value="USE84344.1"/>
    <property type="molecule type" value="Genomic_DNA"/>
</dbReference>
<dbReference type="InterPro" id="IPR032495">
    <property type="entry name" value="Phage_TTP_11"/>
</dbReference>
<reference evidence="1" key="1">
    <citation type="submission" date="2022-06" db="EMBL/GenBank/DDBJ databases">
        <title>Isolation, identification and characterization of iprodione-degrading strains in Lhasa, Tibet.</title>
        <authorList>
            <person name="Pan H."/>
        </authorList>
    </citation>
    <scope>NUCLEOTIDE SEQUENCE</scope>
    <source>
        <strain evidence="1">Y-23</strain>
    </source>
</reference>
<protein>
    <recommendedName>
        <fullName evidence="3">Phage tail protein</fullName>
    </recommendedName>
</protein>
<name>A0AAE9LT74_9GAMM</name>
<keyword evidence="2" id="KW-1185">Reference proteome</keyword>
<dbReference type="AlphaFoldDB" id="A0AAE9LT74"/>
<evidence type="ECO:0008006" key="3">
    <source>
        <dbReference type="Google" id="ProtNLM"/>
    </source>
</evidence>
<sequence>MAKGVLSQGTHVWILHGATPSLIRILCIKSIAWGDDSSTEIDTTCLDEEETKTSDFGLVTPGEGSLVINTDPTNATHMTLLGLADTRDEVGVYVGWSDGPGVPTLTGSDVTLPDTRSWSYATVKLRKNSPVFDPDALVNHTIPMKRQTKVIEEFKVGP</sequence>
<evidence type="ECO:0000313" key="2">
    <source>
        <dbReference type="Proteomes" id="UP001056716"/>
    </source>
</evidence>
<dbReference type="KEGG" id="atz:M5E07_05965"/>
<proteinExistence type="predicted"/>
<dbReference type="Gene3D" id="4.10.410.40">
    <property type="match status" value="1"/>
</dbReference>